<sequence>MVAELRKTNQNLYETDYNLWVLETVVKLKNKDLDNLDWENLIEEVEDLSRRDKKKLKSLLRLLFEHLLKLSYWKSEEQNNRNHWEAEIINFRQLIEDELADSPSLKVYLQEIWQECYQYGRKIAAKRSQLPLSTFPEEPIATLEQILNEDWLPYAIAR</sequence>
<evidence type="ECO:0000313" key="2">
    <source>
        <dbReference type="Proteomes" id="UP000001425"/>
    </source>
</evidence>
<dbReference type="PANTHER" id="PTHR34235:SF3">
    <property type="entry name" value="SLR1203 PROTEIN"/>
    <property type="match status" value="1"/>
</dbReference>
<dbReference type="EnsemblBacteria" id="BAA17744">
    <property type="protein sequence ID" value="BAA17744"/>
    <property type="gene ID" value="BAA17744"/>
</dbReference>
<gene>
    <name evidence="1" type="ordered locus">slr1812</name>
</gene>
<dbReference type="InParanoid" id="P73697"/>
<dbReference type="PIR" id="S77186">
    <property type="entry name" value="S77186"/>
</dbReference>
<dbReference type="IntAct" id="P73697">
    <property type="interactions" value="8"/>
</dbReference>
<dbReference type="AlphaFoldDB" id="P73697"/>
<name>P73697_SYNY3</name>
<protein>
    <submittedName>
        <fullName evidence="1">Slr1812 protein</fullName>
    </submittedName>
</protein>
<dbReference type="PANTHER" id="PTHR34235">
    <property type="entry name" value="SLR1203 PROTEIN-RELATED"/>
    <property type="match status" value="1"/>
</dbReference>
<proteinExistence type="predicted"/>
<dbReference type="PhylomeDB" id="P73697"/>
<dbReference type="EMBL" id="BA000022">
    <property type="protein sequence ID" value="BAA17744.1"/>
    <property type="molecule type" value="Genomic_DNA"/>
</dbReference>
<dbReference type="eggNOG" id="COG2442">
    <property type="taxonomic scope" value="Bacteria"/>
</dbReference>
<dbReference type="STRING" id="1148.gene:10498611"/>
<dbReference type="KEGG" id="syn:slr1812"/>
<evidence type="ECO:0000313" key="1">
    <source>
        <dbReference type="EMBL" id="BAA17744.1"/>
    </source>
</evidence>
<dbReference type="InterPro" id="IPR002636">
    <property type="entry name" value="DUF29"/>
</dbReference>
<reference evidence="1 2" key="1">
    <citation type="journal article" date="1995" name="DNA Res.">
        <title>Sequence analysis of the genome of the unicellular cyanobacterium Synechocystis sp. strain PCC6803. I. Sequence features in the 1 Mb region from map positions 64% to 92% of the genome.</title>
        <authorList>
            <person name="Kaneko T."/>
            <person name="Tanaka A."/>
            <person name="Sato S."/>
            <person name="Kotani H."/>
            <person name="Sazuka T."/>
            <person name="Miyajima N."/>
            <person name="Sugiura M."/>
            <person name="Tabata S."/>
        </authorList>
    </citation>
    <scope>NUCLEOTIDE SEQUENCE [LARGE SCALE GENOMIC DNA]</scope>
    <source>
        <strain evidence="2">ATCC 27184 / PCC 6803 / Kazusa</strain>
    </source>
</reference>
<organism evidence="1 2">
    <name type="scientific">Synechocystis sp. (strain ATCC 27184 / PCC 6803 / Kazusa)</name>
    <dbReference type="NCBI Taxonomy" id="1111708"/>
    <lineage>
        <taxon>Bacteria</taxon>
        <taxon>Bacillati</taxon>
        <taxon>Cyanobacteriota</taxon>
        <taxon>Cyanophyceae</taxon>
        <taxon>Synechococcales</taxon>
        <taxon>Merismopediaceae</taxon>
        <taxon>Synechocystis</taxon>
    </lineage>
</organism>
<dbReference type="Proteomes" id="UP000001425">
    <property type="component" value="Chromosome"/>
</dbReference>
<dbReference type="Pfam" id="PF01724">
    <property type="entry name" value="DUF29"/>
    <property type="match status" value="1"/>
</dbReference>
<accession>P73697</accession>
<dbReference type="PaxDb" id="1148-1652825"/>
<dbReference type="Gene3D" id="1.20.1220.20">
    <property type="entry name" value="Uncharcterised protein PF01724"/>
    <property type="match status" value="1"/>
</dbReference>
<keyword evidence="2" id="KW-1185">Reference proteome</keyword>
<reference evidence="1 2" key="2">
    <citation type="journal article" date="1996" name="DNA Res.">
        <title>Sequence analysis of the genome of the unicellular cyanobacterium Synechocystis sp. strain PCC6803. II. Sequence determination of the entire genome and assignment of potential protein-coding regions.</title>
        <authorList>
            <person name="Kaneko T."/>
            <person name="Sato S."/>
            <person name="Kotani H."/>
            <person name="Tanaka A."/>
            <person name="Asamizu E."/>
            <person name="Nakamura Y."/>
            <person name="Miyajima N."/>
            <person name="Hirosawa M."/>
            <person name="Sugiura M."/>
            <person name="Sasamoto S."/>
            <person name="Kimura T."/>
            <person name="Hosouchi T."/>
            <person name="Matsuno A."/>
            <person name="Muraki A."/>
            <person name="Nakazaki N."/>
            <person name="Naruo K."/>
            <person name="Okumura S."/>
            <person name="Shimpo S."/>
            <person name="Takeuchi C."/>
            <person name="Wada T."/>
            <person name="Watanabe A."/>
            <person name="Yamada M."/>
            <person name="Yasuda M."/>
            <person name="Tabata S."/>
        </authorList>
    </citation>
    <scope>NUCLEOTIDE SEQUENCE [LARGE SCALE GENOMIC DNA]</scope>
    <source>
        <strain evidence="2">ATCC 27184 / PCC 6803 / Kazusa</strain>
    </source>
</reference>